<feature type="region of interest" description="Disordered" evidence="1">
    <location>
        <begin position="167"/>
        <end position="452"/>
    </location>
</feature>
<dbReference type="InterPro" id="IPR038332">
    <property type="entry name" value="PPE_sf"/>
</dbReference>
<feature type="compositionally biased region" description="Gly residues" evidence="1">
    <location>
        <begin position="360"/>
        <end position="406"/>
    </location>
</feature>
<feature type="compositionally biased region" description="Low complexity" evidence="1">
    <location>
        <begin position="241"/>
        <end position="255"/>
    </location>
</feature>
<comment type="caution">
    <text evidence="2">The sequence shown here is derived from an EMBL/GenBank/DDBJ whole genome shotgun (WGS) entry which is preliminary data.</text>
</comment>
<reference evidence="2 3" key="1">
    <citation type="submission" date="2020-08" db="EMBL/GenBank/DDBJ databases">
        <title>Amycolatopsis echigonensis JCM 21831.</title>
        <authorList>
            <person name="Tedsree N."/>
            <person name="Kuncharoen N."/>
            <person name="Likhitwitayawuid K."/>
            <person name="Tanasupawat S."/>
        </authorList>
    </citation>
    <scope>NUCLEOTIDE SEQUENCE [LARGE SCALE GENOMIC DNA]</scope>
    <source>
        <strain evidence="2 3">JCM 21831</strain>
    </source>
</reference>
<evidence type="ECO:0000256" key="1">
    <source>
        <dbReference type="SAM" id="MobiDB-lite"/>
    </source>
</evidence>
<feature type="compositionally biased region" description="Polar residues" evidence="1">
    <location>
        <begin position="312"/>
        <end position="339"/>
    </location>
</feature>
<gene>
    <name evidence="2" type="ORF">H5411_17895</name>
</gene>
<accession>A0A8E1VYX4</accession>
<evidence type="ECO:0000313" key="2">
    <source>
        <dbReference type="EMBL" id="MBB2500993.1"/>
    </source>
</evidence>
<sequence>MRTGSSNSGRCRHHSQGRCLMANLSPQEIVHLVKTGKGSGGMFHGSDQSAALSAQHEDIASEMRQLQSSMDEYWKGDAAGRAYVGAGPLVQASQTSGQHLAQAEALYSGQGSSFDGLRSKIASVGDLGDKPADDWVSDTPLSFMSNRADEIDAWNKKAQEVVSSYESYHGESTENSARWADPSQYGQLAMPSAGGDFTITQPGGTGTAHLPAHYTPGGPGGTAGTYSAGTYSEDGYVGDNTGSTDGTSSSPSSSTSHRDHTNDRTGPPGVMPPSDTHDWGPGRYTPPHSNPPDGPGQYVPPHDSNLPDDTRTSSYVPPDLTSTNNPSYTGNPNSWSLNTSNPGAGNPNGGGSSLYTPGFPGIGGTPGSGNAGTPGGNAGSGTGGNAGSGTGGNAGNNVGRGGGTGTGPISNAETAGRGGATAGANGRAGAPGMGGGAMGRGEKGEGEDDLVHETADYLVEQDPDAALIGDLPKAVPPVIGL</sequence>
<name>A0A8E1VYX4_9PSEU</name>
<feature type="compositionally biased region" description="Basic and acidic residues" evidence="1">
    <location>
        <begin position="440"/>
        <end position="452"/>
    </location>
</feature>
<dbReference type="AlphaFoldDB" id="A0A8E1VYX4"/>
<dbReference type="EMBL" id="JACJHR010000023">
    <property type="protein sequence ID" value="MBB2500993.1"/>
    <property type="molecule type" value="Genomic_DNA"/>
</dbReference>
<organism evidence="2 3">
    <name type="scientific">Amycolatopsis echigonensis</name>
    <dbReference type="NCBI Taxonomy" id="2576905"/>
    <lineage>
        <taxon>Bacteria</taxon>
        <taxon>Bacillati</taxon>
        <taxon>Actinomycetota</taxon>
        <taxon>Actinomycetes</taxon>
        <taxon>Pseudonocardiales</taxon>
        <taxon>Pseudonocardiaceae</taxon>
        <taxon>Amycolatopsis</taxon>
    </lineage>
</organism>
<proteinExistence type="predicted"/>
<evidence type="ECO:0008006" key="4">
    <source>
        <dbReference type="Google" id="ProtNLM"/>
    </source>
</evidence>
<dbReference type="Gene3D" id="1.20.1260.20">
    <property type="entry name" value="PPE superfamily"/>
    <property type="match status" value="1"/>
</dbReference>
<dbReference type="Proteomes" id="UP000550260">
    <property type="component" value="Unassembled WGS sequence"/>
</dbReference>
<dbReference type="SUPFAM" id="SSF140459">
    <property type="entry name" value="PE/PPE dimer-like"/>
    <property type="match status" value="1"/>
</dbReference>
<evidence type="ECO:0000313" key="3">
    <source>
        <dbReference type="Proteomes" id="UP000550260"/>
    </source>
</evidence>
<protein>
    <recommendedName>
        <fullName evidence="4">PPE family protein</fullName>
    </recommendedName>
</protein>
<feature type="compositionally biased region" description="Gly residues" evidence="1">
    <location>
        <begin position="429"/>
        <end position="439"/>
    </location>
</feature>